<dbReference type="AlphaFoldDB" id="A0A0B2UNB9"/>
<dbReference type="GeneID" id="26261071"/>
<dbReference type="SUPFAM" id="SSF54211">
    <property type="entry name" value="Ribosomal protein S5 domain 2-like"/>
    <property type="match status" value="1"/>
</dbReference>
<dbReference type="InterPro" id="IPR036890">
    <property type="entry name" value="HATPase_C_sf"/>
</dbReference>
<evidence type="ECO:0000259" key="6">
    <source>
        <dbReference type="SMART" id="SM01340"/>
    </source>
</evidence>
<evidence type="ECO:0000256" key="1">
    <source>
        <dbReference type="ARBA" id="ARBA00004123"/>
    </source>
</evidence>
<keyword evidence="8" id="KW-1185">Reference proteome</keyword>
<dbReference type="InParanoid" id="A0A0B2UNB9"/>
<sequence length="577" mass="65952">MTIRKLPDDVIARISAGEVITRPLAILKETIENSLDAHSTHITVRLEQDGLSLAIEDNGEGINENDFGMLCKQYCTSKITSEDELFSLCSYGFRGEALSSISRCSKVKVRSKKKQSDVGYEAAYNDTEMVSIRAVGMNDGTCIEIKNIFYNNKLRGKHFLKHKDEVKEMMWLLRGYSIFNIGVLFTLIVAGKSQEFMNISYRSKGNWIVDNGLYHESTNLRWSRSIINSKLAILQSMCKIKERLAHRTGDKYLVIFSEESEVHRKSMFVLFVNGRLVSSRKMKEAVFKVYKKMISEDYHPLVYIEVEADKSKVDVNVHPCKKEVMLDDEDSIIGEICTCISNALRISDHVPREIRHSLGSSQSSVSKVYADPMSQSIDECFEDECMIDIRSFMLESLSKMMKEIVDVDTDFFKMLFYVGVKDKNTVLVQYNTALLNCKSKHLLKEYFWQALVNGFGNFRRRSVSIPISTVIADRMKMMLDDYFCIIITDDAIVSLPEISGVCVDYHSLWSDFSVEEGPEYETLAGVIEKLSAIYSEAEMNQKLFNCMKREIKGTKAALECFGLVVTLKELYKNFERC</sequence>
<feature type="domain" description="DNA mismatch repair protein S5" evidence="6">
    <location>
        <begin position="226"/>
        <end position="345"/>
    </location>
</feature>
<dbReference type="HOGENOM" id="CLU_004131_2_2_1"/>
<dbReference type="GO" id="GO:0005524">
    <property type="term" value="F:ATP binding"/>
    <property type="evidence" value="ECO:0007669"/>
    <property type="project" value="InterPro"/>
</dbReference>
<evidence type="ECO:0000256" key="3">
    <source>
        <dbReference type="ARBA" id="ARBA00022763"/>
    </source>
</evidence>
<keyword evidence="5" id="KW-1133">Transmembrane helix</keyword>
<keyword evidence="5" id="KW-0812">Transmembrane</keyword>
<dbReference type="SUPFAM" id="SSF55874">
    <property type="entry name" value="ATPase domain of HSP90 chaperone/DNA topoisomerase II/histidine kinase"/>
    <property type="match status" value="1"/>
</dbReference>
<dbReference type="PANTHER" id="PTHR10073">
    <property type="entry name" value="DNA MISMATCH REPAIR PROTEIN MLH, PMS, MUTL"/>
    <property type="match status" value="1"/>
</dbReference>
<dbReference type="OrthoDB" id="10263226at2759"/>
<dbReference type="PROSITE" id="PS00058">
    <property type="entry name" value="DNA_MISMATCH_REPAIR_1"/>
    <property type="match status" value="1"/>
</dbReference>
<dbReference type="SMART" id="SM01340">
    <property type="entry name" value="DNA_mis_repair"/>
    <property type="match status" value="1"/>
</dbReference>
<evidence type="ECO:0000256" key="5">
    <source>
        <dbReference type="SAM" id="Phobius"/>
    </source>
</evidence>
<comment type="subcellular location">
    <subcellularLocation>
        <location evidence="1">Nucleus</location>
    </subcellularLocation>
</comment>
<dbReference type="InterPro" id="IPR038973">
    <property type="entry name" value="MutL/Mlh/Pms-like"/>
</dbReference>
<dbReference type="NCBIfam" id="TIGR00585">
    <property type="entry name" value="mutl"/>
    <property type="match status" value="1"/>
</dbReference>
<dbReference type="FunCoup" id="A0A0B2UNB9">
    <property type="interactions" value="151"/>
</dbReference>
<feature type="transmembrane region" description="Helical" evidence="5">
    <location>
        <begin position="171"/>
        <end position="190"/>
    </location>
</feature>
<organism evidence="7 8">
    <name type="scientific">Ordospora colligata OC4</name>
    <dbReference type="NCBI Taxonomy" id="1354746"/>
    <lineage>
        <taxon>Eukaryota</taxon>
        <taxon>Fungi</taxon>
        <taxon>Fungi incertae sedis</taxon>
        <taxon>Microsporidia</taxon>
        <taxon>Ordosporidae</taxon>
        <taxon>Ordospora</taxon>
    </lineage>
</organism>
<dbReference type="InterPro" id="IPR014721">
    <property type="entry name" value="Ribsml_uS5_D2-typ_fold_subgr"/>
</dbReference>
<comment type="caution">
    <text evidence="7">The sequence shown here is derived from an EMBL/GenBank/DDBJ whole genome shotgun (WGS) entry which is preliminary data.</text>
</comment>
<dbReference type="VEuPathDB" id="MicrosporidiaDB:M896_012280"/>
<dbReference type="GO" id="GO:0030983">
    <property type="term" value="F:mismatched DNA binding"/>
    <property type="evidence" value="ECO:0007669"/>
    <property type="project" value="InterPro"/>
</dbReference>
<dbReference type="GO" id="GO:0016887">
    <property type="term" value="F:ATP hydrolysis activity"/>
    <property type="evidence" value="ECO:0007669"/>
    <property type="project" value="InterPro"/>
</dbReference>
<dbReference type="STRING" id="1354746.A0A0B2UNB9"/>
<accession>A0A0B2UNB9</accession>
<keyword evidence="4" id="KW-0539">Nucleus</keyword>
<dbReference type="GO" id="GO:0140664">
    <property type="term" value="F:ATP-dependent DNA damage sensor activity"/>
    <property type="evidence" value="ECO:0007669"/>
    <property type="project" value="InterPro"/>
</dbReference>
<reference evidence="7 8" key="1">
    <citation type="journal article" date="2014" name="MBio">
        <title>The Ordospora colligata genome; evolution of extreme reduction in microsporidia and host-to-parasite horizontal gene transfer.</title>
        <authorList>
            <person name="Pombert J.-F."/>
            <person name="Haag K.L."/>
            <person name="Beidas S."/>
            <person name="Ebert D."/>
            <person name="Keeling P.J."/>
        </authorList>
    </citation>
    <scope>NUCLEOTIDE SEQUENCE [LARGE SCALE GENOMIC DNA]</scope>
    <source>
        <strain evidence="7 8">OC4</strain>
    </source>
</reference>
<gene>
    <name evidence="7" type="ORF">M896_012280</name>
</gene>
<dbReference type="GO" id="GO:0032389">
    <property type="term" value="C:MutLalpha complex"/>
    <property type="evidence" value="ECO:0007669"/>
    <property type="project" value="TreeGrafter"/>
</dbReference>
<evidence type="ECO:0000313" key="8">
    <source>
        <dbReference type="Proteomes" id="UP000031056"/>
    </source>
</evidence>
<evidence type="ECO:0000256" key="4">
    <source>
        <dbReference type="ARBA" id="ARBA00023242"/>
    </source>
</evidence>
<keyword evidence="5" id="KW-0472">Membrane</keyword>
<dbReference type="InterPro" id="IPR013507">
    <property type="entry name" value="DNA_mismatch_S5_2-like"/>
</dbReference>
<keyword evidence="3" id="KW-0227">DNA damage</keyword>
<dbReference type="Pfam" id="PF16413">
    <property type="entry name" value="Mlh1_C"/>
    <property type="match status" value="1"/>
</dbReference>
<dbReference type="PANTHER" id="PTHR10073:SF52">
    <property type="entry name" value="MISMATCH REPAIR ENDONUCLEASE PMS2"/>
    <property type="match status" value="1"/>
</dbReference>
<dbReference type="Proteomes" id="UP000031056">
    <property type="component" value="Unassembled WGS sequence"/>
</dbReference>
<dbReference type="CDD" id="cd00782">
    <property type="entry name" value="MutL_Trans"/>
    <property type="match status" value="1"/>
</dbReference>
<dbReference type="Pfam" id="PF01119">
    <property type="entry name" value="DNA_mis_repair"/>
    <property type="match status" value="1"/>
</dbReference>
<dbReference type="InterPro" id="IPR020568">
    <property type="entry name" value="Ribosomal_Su5_D2-typ_SF"/>
</dbReference>
<evidence type="ECO:0000256" key="2">
    <source>
        <dbReference type="ARBA" id="ARBA00006082"/>
    </source>
</evidence>
<dbReference type="RefSeq" id="XP_014564614.1">
    <property type="nucleotide sequence ID" value="XM_014709128.1"/>
</dbReference>
<comment type="similarity">
    <text evidence="2">Belongs to the DNA mismatch repair MutL/HexB family.</text>
</comment>
<dbReference type="InterPro" id="IPR002099">
    <property type="entry name" value="MutL/Mlh/PMS"/>
</dbReference>
<proteinExistence type="inferred from homology"/>
<dbReference type="InterPro" id="IPR014762">
    <property type="entry name" value="DNA_mismatch_repair_CS"/>
</dbReference>
<dbReference type="EMBL" id="JOKQ01000001">
    <property type="protein sequence ID" value="KHN70572.1"/>
    <property type="molecule type" value="Genomic_DNA"/>
</dbReference>
<dbReference type="Pfam" id="PF13589">
    <property type="entry name" value="HATPase_c_3"/>
    <property type="match status" value="1"/>
</dbReference>
<name>A0A0B2UNB9_9MICR</name>
<dbReference type="Gene3D" id="3.30.230.10">
    <property type="match status" value="1"/>
</dbReference>
<dbReference type="GO" id="GO:0006298">
    <property type="term" value="P:mismatch repair"/>
    <property type="evidence" value="ECO:0007669"/>
    <property type="project" value="InterPro"/>
</dbReference>
<protein>
    <submittedName>
        <fullName evidence="7">Putative DNA mismatch repair protein</fullName>
    </submittedName>
</protein>
<dbReference type="InterPro" id="IPR032189">
    <property type="entry name" value="Mlh1_C"/>
</dbReference>
<evidence type="ECO:0000313" key="7">
    <source>
        <dbReference type="EMBL" id="KHN70572.1"/>
    </source>
</evidence>
<dbReference type="Gene3D" id="3.30.565.10">
    <property type="entry name" value="Histidine kinase-like ATPase, C-terminal domain"/>
    <property type="match status" value="1"/>
</dbReference>